<dbReference type="SUPFAM" id="SSF103473">
    <property type="entry name" value="MFS general substrate transporter"/>
    <property type="match status" value="1"/>
</dbReference>
<dbReference type="PANTHER" id="PTHR43791:SF54">
    <property type="entry name" value="MAJOR FACILITATOR SUPERFAMILY (MFS) PROFILE DOMAIN-CONTAINING PROTEIN-RELATED"/>
    <property type="match status" value="1"/>
</dbReference>
<dbReference type="InParanoid" id="W2RLC6"/>
<evidence type="ECO:0000256" key="2">
    <source>
        <dbReference type="ARBA" id="ARBA00022448"/>
    </source>
</evidence>
<feature type="transmembrane region" description="Helical" evidence="7">
    <location>
        <begin position="157"/>
        <end position="179"/>
    </location>
</feature>
<dbReference type="AlphaFoldDB" id="W2RLC6"/>
<dbReference type="EMBL" id="KB822724">
    <property type="protein sequence ID" value="ETN37296.1"/>
    <property type="molecule type" value="Genomic_DNA"/>
</dbReference>
<feature type="transmembrane region" description="Helical" evidence="7">
    <location>
        <begin position="492"/>
        <end position="514"/>
    </location>
</feature>
<evidence type="ECO:0000256" key="7">
    <source>
        <dbReference type="SAM" id="Phobius"/>
    </source>
</evidence>
<feature type="transmembrane region" description="Helical" evidence="7">
    <location>
        <begin position="399"/>
        <end position="417"/>
    </location>
</feature>
<organism evidence="9 10">
    <name type="scientific">Cyphellophora europaea (strain CBS 101466)</name>
    <name type="common">Phialophora europaea</name>
    <dbReference type="NCBI Taxonomy" id="1220924"/>
    <lineage>
        <taxon>Eukaryota</taxon>
        <taxon>Fungi</taxon>
        <taxon>Dikarya</taxon>
        <taxon>Ascomycota</taxon>
        <taxon>Pezizomycotina</taxon>
        <taxon>Eurotiomycetes</taxon>
        <taxon>Chaetothyriomycetidae</taxon>
        <taxon>Chaetothyriales</taxon>
        <taxon>Cyphellophoraceae</taxon>
        <taxon>Cyphellophora</taxon>
    </lineage>
</organism>
<keyword evidence="5 7" id="KW-0472">Membrane</keyword>
<feature type="transmembrane region" description="Helical" evidence="7">
    <location>
        <begin position="250"/>
        <end position="272"/>
    </location>
</feature>
<feature type="transmembrane region" description="Helical" evidence="7">
    <location>
        <begin position="185"/>
        <end position="205"/>
    </location>
</feature>
<proteinExistence type="predicted"/>
<evidence type="ECO:0000256" key="3">
    <source>
        <dbReference type="ARBA" id="ARBA00022692"/>
    </source>
</evidence>
<evidence type="ECO:0000256" key="4">
    <source>
        <dbReference type="ARBA" id="ARBA00022989"/>
    </source>
</evidence>
<dbReference type="GeneID" id="19975626"/>
<evidence type="ECO:0000313" key="9">
    <source>
        <dbReference type="EMBL" id="ETN37296.1"/>
    </source>
</evidence>
<keyword evidence="10" id="KW-1185">Reference proteome</keyword>
<name>W2RLC6_CYPE1</name>
<dbReference type="GO" id="GO:0016020">
    <property type="term" value="C:membrane"/>
    <property type="evidence" value="ECO:0007669"/>
    <property type="project" value="UniProtKB-SubCell"/>
</dbReference>
<dbReference type="Pfam" id="PF07690">
    <property type="entry name" value="MFS_1"/>
    <property type="match status" value="1"/>
</dbReference>
<feature type="domain" description="Major facilitator superfamily (MFS) profile" evidence="8">
    <location>
        <begin position="90"/>
        <end position="519"/>
    </location>
</feature>
<dbReference type="FunFam" id="1.20.1250.20:FF:000034">
    <property type="entry name" value="MFS general substrate transporter"/>
    <property type="match status" value="1"/>
</dbReference>
<keyword evidence="4 7" id="KW-1133">Transmembrane helix</keyword>
<dbReference type="InterPro" id="IPR020846">
    <property type="entry name" value="MFS_dom"/>
</dbReference>
<dbReference type="FunFam" id="1.20.1250.20:FF:000013">
    <property type="entry name" value="MFS general substrate transporter"/>
    <property type="match status" value="1"/>
</dbReference>
<protein>
    <recommendedName>
        <fullName evidence="8">Major facilitator superfamily (MFS) profile domain-containing protein</fullName>
    </recommendedName>
</protein>
<reference evidence="9 10" key="1">
    <citation type="submission" date="2013-03" db="EMBL/GenBank/DDBJ databases">
        <title>The Genome Sequence of Phialophora europaea CBS 101466.</title>
        <authorList>
            <consortium name="The Broad Institute Genomics Platform"/>
            <person name="Cuomo C."/>
            <person name="de Hoog S."/>
            <person name="Gorbushina A."/>
            <person name="Walker B."/>
            <person name="Young S.K."/>
            <person name="Zeng Q."/>
            <person name="Gargeya S."/>
            <person name="Fitzgerald M."/>
            <person name="Haas B."/>
            <person name="Abouelleil A."/>
            <person name="Allen A.W."/>
            <person name="Alvarado L."/>
            <person name="Arachchi H.M."/>
            <person name="Berlin A.M."/>
            <person name="Chapman S.B."/>
            <person name="Gainer-Dewar J."/>
            <person name="Goldberg J."/>
            <person name="Griggs A."/>
            <person name="Gujja S."/>
            <person name="Hansen M."/>
            <person name="Howarth C."/>
            <person name="Imamovic A."/>
            <person name="Ireland A."/>
            <person name="Larimer J."/>
            <person name="McCowan C."/>
            <person name="Murphy C."/>
            <person name="Pearson M."/>
            <person name="Poon T.W."/>
            <person name="Priest M."/>
            <person name="Roberts A."/>
            <person name="Saif S."/>
            <person name="Shea T."/>
            <person name="Sisk P."/>
            <person name="Sykes S."/>
            <person name="Wortman J."/>
            <person name="Nusbaum C."/>
            <person name="Birren B."/>
        </authorList>
    </citation>
    <scope>NUCLEOTIDE SEQUENCE [LARGE SCALE GENOMIC DNA]</scope>
    <source>
        <strain evidence="9 10">CBS 101466</strain>
    </source>
</reference>
<sequence>MTTSKDTTPGEKPPLESAQVTDDGKHPFGIVSEDVIKVPKVDADHVEDGEKSSKYETYIEKGLTPDDARFLADVSDSEERKIYRKVDWRVVPMLATLYLISHLDRANIGNAKIEGLEASLGMSGSDYNVAVSMFFIPYILCEVPSNMILVKFKRPSTYIGILVSCWGLIVTLTGLVQNLAGLCVVRFLIGLFEAGFFPGAIYLISQWYPPNRTQSRVALFYLSSAASGAFSGLLAAGIAQLDGVGGLRGWRWIFILEGILSVVLGIGCFFLLPDTPSLSGRWLAPSEQRYLNLMHLATRGAKPSKTASEDPESKKRFNWRVLRQVITDRNLYLQALIFSSNTIPNNGMKFTMPQIITNMGYRSTNAQLLSAPPYLAGAATAVLSSFWADKRNGRRMPPIVFFQTMVLVSMAVLFTYAPKISDNIALCYVMVVLACAGMYSIIPPNNTWTVNNLAGPEKRAGGIAFMVMMGNTGAFVGSWVFLENEKPDYPTGFGTCLAISAAGIMAALTLEWLYSRHNKRWEGHTREEIEALYTPEQLEKLGDRSPLFKYAL</sequence>
<dbReference type="PANTHER" id="PTHR43791">
    <property type="entry name" value="PERMEASE-RELATED"/>
    <property type="match status" value="1"/>
</dbReference>
<dbReference type="HOGENOM" id="CLU_001265_0_1_1"/>
<dbReference type="InterPro" id="IPR011701">
    <property type="entry name" value="MFS"/>
</dbReference>
<keyword evidence="3 7" id="KW-0812">Transmembrane</keyword>
<dbReference type="RefSeq" id="XP_008720828.1">
    <property type="nucleotide sequence ID" value="XM_008722606.1"/>
</dbReference>
<dbReference type="Gene3D" id="1.20.1250.20">
    <property type="entry name" value="MFS general substrate transporter like domains"/>
    <property type="match status" value="2"/>
</dbReference>
<feature type="region of interest" description="Disordered" evidence="6">
    <location>
        <begin position="1"/>
        <end position="27"/>
    </location>
</feature>
<feature type="transmembrane region" description="Helical" evidence="7">
    <location>
        <begin position="423"/>
        <end position="442"/>
    </location>
</feature>
<dbReference type="eggNOG" id="KOG2533">
    <property type="taxonomic scope" value="Eukaryota"/>
</dbReference>
<keyword evidence="2" id="KW-0813">Transport</keyword>
<dbReference type="Proteomes" id="UP000030752">
    <property type="component" value="Unassembled WGS sequence"/>
</dbReference>
<dbReference type="OrthoDB" id="2962993at2759"/>
<evidence type="ECO:0000313" key="10">
    <source>
        <dbReference type="Proteomes" id="UP000030752"/>
    </source>
</evidence>
<dbReference type="GO" id="GO:0022857">
    <property type="term" value="F:transmembrane transporter activity"/>
    <property type="evidence" value="ECO:0007669"/>
    <property type="project" value="InterPro"/>
</dbReference>
<dbReference type="InterPro" id="IPR036259">
    <property type="entry name" value="MFS_trans_sf"/>
</dbReference>
<evidence type="ECO:0000256" key="5">
    <source>
        <dbReference type="ARBA" id="ARBA00023136"/>
    </source>
</evidence>
<comment type="subcellular location">
    <subcellularLocation>
        <location evidence="1">Membrane</location>
        <topology evidence="1">Multi-pass membrane protein</topology>
    </subcellularLocation>
</comment>
<gene>
    <name evidence="9" type="ORF">HMPREF1541_08287</name>
</gene>
<accession>W2RLC6</accession>
<feature type="transmembrane region" description="Helical" evidence="7">
    <location>
        <begin position="463"/>
        <end position="480"/>
    </location>
</feature>
<evidence type="ECO:0000256" key="1">
    <source>
        <dbReference type="ARBA" id="ARBA00004141"/>
    </source>
</evidence>
<evidence type="ECO:0000256" key="6">
    <source>
        <dbReference type="SAM" id="MobiDB-lite"/>
    </source>
</evidence>
<dbReference type="VEuPathDB" id="FungiDB:HMPREF1541_08287"/>
<dbReference type="PROSITE" id="PS50850">
    <property type="entry name" value="MFS"/>
    <property type="match status" value="1"/>
</dbReference>
<evidence type="ECO:0000259" key="8">
    <source>
        <dbReference type="PROSITE" id="PS50850"/>
    </source>
</evidence>
<feature type="transmembrane region" description="Helical" evidence="7">
    <location>
        <begin position="217"/>
        <end position="238"/>
    </location>
</feature>